<dbReference type="PANTHER" id="PTHR35788:SF1">
    <property type="entry name" value="EXPORTED PROTEIN"/>
    <property type="match status" value="1"/>
</dbReference>
<reference evidence="2" key="1">
    <citation type="submission" date="2024-07" db="EMBL/GenBank/DDBJ databases">
        <title>Identification and characteristics of an arsenic-resistant bacterial isolate, which belongs to a novel species.</title>
        <authorList>
            <person name="Juszczyk A."/>
            <person name="Kowalczyk A."/>
            <person name="Was K."/>
            <person name="Kosowicz W."/>
            <person name="Budzyn A."/>
            <person name="Latowski D."/>
        </authorList>
    </citation>
    <scope>NUCLEOTIDE SEQUENCE</scope>
    <source>
        <strain evidence="2">As8PL</strain>
    </source>
</reference>
<dbReference type="PANTHER" id="PTHR35788">
    <property type="entry name" value="EXPORTED PROTEIN-RELATED"/>
    <property type="match status" value="1"/>
</dbReference>
<dbReference type="AlphaFoldDB" id="A0AB39BUM9"/>
<evidence type="ECO:0000313" key="2">
    <source>
        <dbReference type="EMBL" id="XDI37185.1"/>
    </source>
</evidence>
<name>A0AB39BUM9_9BACI</name>
<keyword evidence="1" id="KW-0732">Signal</keyword>
<evidence type="ECO:0000256" key="1">
    <source>
        <dbReference type="SAM" id="SignalP"/>
    </source>
</evidence>
<dbReference type="InterPro" id="IPR052913">
    <property type="entry name" value="Glycopeptide_resist_protein"/>
</dbReference>
<organism evidence="2">
    <name type="scientific">Alkalihalophilus sp. As8PL</name>
    <dbReference type="NCBI Taxonomy" id="3237103"/>
    <lineage>
        <taxon>Bacteria</taxon>
        <taxon>Bacillati</taxon>
        <taxon>Bacillota</taxon>
        <taxon>Bacilli</taxon>
        <taxon>Bacillales</taxon>
        <taxon>Bacillaceae</taxon>
        <taxon>Alkalihalophilus</taxon>
    </lineage>
</organism>
<dbReference type="RefSeq" id="WP_368504553.1">
    <property type="nucleotide sequence ID" value="NZ_CP162551.1"/>
</dbReference>
<gene>
    <name evidence="2" type="ORF">AB3N04_02390</name>
</gene>
<protein>
    <submittedName>
        <fullName evidence="2">VanW family protein</fullName>
    </submittedName>
</protein>
<accession>A0AB39BUM9</accession>
<sequence>MRRRLLTVSFVFLIGTLQVSAEENLKAKDHFIYDLNMNDWNLRTPVIWEVALVDERDQSIQVIALNEFGYQPGVDVQEEELKAFATELAQTIDTPMRNPTINKEGIITPGQARVILAEEELVEQLMNASFLETQLALPIYVEEPTVSEEELEGIDLYEIGSFTTYFNSGVQGRSENIRRSAESIQDFVLGPGDHFSFNQIVGERTLERGYKEAKEIVNKQFVMGIGGGICQTSSTLYNAVDAAGLEMVERITHSKEIGYVPAGRDATVSWGGPDFKFKNPHTYPVIIRTDVSLERGEITVSVYTNNESPSS</sequence>
<proteinExistence type="predicted"/>
<dbReference type="InterPro" id="IPR007391">
    <property type="entry name" value="Vancomycin_resist_VanW"/>
</dbReference>
<feature type="signal peptide" evidence="1">
    <location>
        <begin position="1"/>
        <end position="21"/>
    </location>
</feature>
<dbReference type="Pfam" id="PF04294">
    <property type="entry name" value="VanW"/>
    <property type="match status" value="1"/>
</dbReference>
<feature type="chain" id="PRO_5044187494" evidence="1">
    <location>
        <begin position="22"/>
        <end position="311"/>
    </location>
</feature>
<dbReference type="EMBL" id="CP162551">
    <property type="protein sequence ID" value="XDI37185.1"/>
    <property type="molecule type" value="Genomic_DNA"/>
</dbReference>